<dbReference type="GO" id="GO:0005771">
    <property type="term" value="C:multivesicular body"/>
    <property type="evidence" value="ECO:0007669"/>
    <property type="project" value="TreeGrafter"/>
</dbReference>
<dbReference type="Pfam" id="PF03357">
    <property type="entry name" value="Snf7"/>
    <property type="match status" value="1"/>
</dbReference>
<accession>A0AAW1YPC1</accession>
<organism evidence="2 3">
    <name type="scientific">Rubus argutus</name>
    <name type="common">Southern blackberry</name>
    <dbReference type="NCBI Taxonomy" id="59490"/>
    <lineage>
        <taxon>Eukaryota</taxon>
        <taxon>Viridiplantae</taxon>
        <taxon>Streptophyta</taxon>
        <taxon>Embryophyta</taxon>
        <taxon>Tracheophyta</taxon>
        <taxon>Spermatophyta</taxon>
        <taxon>Magnoliopsida</taxon>
        <taxon>eudicotyledons</taxon>
        <taxon>Gunneridae</taxon>
        <taxon>Pentapetalae</taxon>
        <taxon>rosids</taxon>
        <taxon>fabids</taxon>
        <taxon>Rosales</taxon>
        <taxon>Rosaceae</taxon>
        <taxon>Rosoideae</taxon>
        <taxon>Rosoideae incertae sedis</taxon>
        <taxon>Rubus</taxon>
    </lineage>
</organism>
<name>A0AAW1YPC1_RUBAR</name>
<dbReference type="InterPro" id="IPR005024">
    <property type="entry name" value="Snf7_fam"/>
</dbReference>
<evidence type="ECO:0000313" key="3">
    <source>
        <dbReference type="Proteomes" id="UP001457282"/>
    </source>
</evidence>
<gene>
    <name evidence="2" type="ORF">M0R45_005891</name>
</gene>
<dbReference type="GO" id="GO:0000815">
    <property type="term" value="C:ESCRT III complex"/>
    <property type="evidence" value="ECO:0007669"/>
    <property type="project" value="TreeGrafter"/>
</dbReference>
<reference evidence="2 3" key="1">
    <citation type="journal article" date="2023" name="G3 (Bethesda)">
        <title>A chromosome-length genome assembly and annotation of blackberry (Rubus argutus, cv. 'Hillquist').</title>
        <authorList>
            <person name="Bruna T."/>
            <person name="Aryal R."/>
            <person name="Dudchenko O."/>
            <person name="Sargent D.J."/>
            <person name="Mead D."/>
            <person name="Buti M."/>
            <person name="Cavallini A."/>
            <person name="Hytonen T."/>
            <person name="Andres J."/>
            <person name="Pham M."/>
            <person name="Weisz D."/>
            <person name="Mascagni F."/>
            <person name="Usai G."/>
            <person name="Natali L."/>
            <person name="Bassil N."/>
            <person name="Fernandez G.E."/>
            <person name="Lomsadze A."/>
            <person name="Armour M."/>
            <person name="Olukolu B."/>
            <person name="Poorten T."/>
            <person name="Britton C."/>
            <person name="Davik J."/>
            <person name="Ashrafi H."/>
            <person name="Aiden E.L."/>
            <person name="Borodovsky M."/>
            <person name="Worthington M."/>
        </authorList>
    </citation>
    <scope>NUCLEOTIDE SEQUENCE [LARGE SCALE GENOMIC DNA]</scope>
    <source>
        <strain evidence="2">PI 553951</strain>
    </source>
</reference>
<proteinExistence type="predicted"/>
<dbReference type="Proteomes" id="UP001457282">
    <property type="component" value="Unassembled WGS sequence"/>
</dbReference>
<evidence type="ECO:0008006" key="4">
    <source>
        <dbReference type="Google" id="ProtNLM"/>
    </source>
</evidence>
<feature type="coiled-coil region" evidence="1">
    <location>
        <begin position="319"/>
        <end position="375"/>
    </location>
</feature>
<dbReference type="EMBL" id="JBEDUW010000001">
    <property type="protein sequence ID" value="KAK9950398.1"/>
    <property type="molecule type" value="Genomic_DNA"/>
</dbReference>
<comment type="caution">
    <text evidence="2">The sequence shown here is derived from an EMBL/GenBank/DDBJ whole genome shotgun (WGS) entry which is preliminary data.</text>
</comment>
<dbReference type="Pfam" id="PF25880">
    <property type="entry name" value="WHD_CHMP7_1st"/>
    <property type="match status" value="1"/>
</dbReference>
<dbReference type="PANTHER" id="PTHR22761:SF7">
    <property type="entry name" value="SNF7 FAMILY PROTEIN"/>
    <property type="match status" value="1"/>
</dbReference>
<dbReference type="AlphaFoldDB" id="A0AAW1YPC1"/>
<protein>
    <recommendedName>
        <fullName evidence="4">Charged multivesicular body protein 7</fullName>
    </recommendedName>
</protein>
<evidence type="ECO:0000256" key="1">
    <source>
        <dbReference type="SAM" id="Coils"/>
    </source>
</evidence>
<keyword evidence="3" id="KW-1185">Reference proteome</keyword>
<dbReference type="PANTHER" id="PTHR22761">
    <property type="entry name" value="CHARGED MULTIVESICULAR BODY PROTEIN"/>
    <property type="match status" value="1"/>
</dbReference>
<evidence type="ECO:0000313" key="2">
    <source>
        <dbReference type="EMBL" id="KAK9950398.1"/>
    </source>
</evidence>
<dbReference type="GO" id="GO:0032511">
    <property type="term" value="P:late endosome to vacuole transport via multivesicular body sorting pathway"/>
    <property type="evidence" value="ECO:0007669"/>
    <property type="project" value="TreeGrafter"/>
</dbReference>
<dbReference type="GO" id="GO:0006900">
    <property type="term" value="P:vesicle budding from membrane"/>
    <property type="evidence" value="ECO:0007669"/>
    <property type="project" value="TreeGrafter"/>
</dbReference>
<keyword evidence="1" id="KW-0175">Coiled coil</keyword>
<sequence length="445" mass="50171">MEERERVKELIRKEVKDWDDEVVCRARFKALSGQRSDWEPIYLFWRNLILTIARQLGIFIIRPSHLNTQWFNRGGLTPLCLDHVLFVMYNEGEIVPAVDVVDPTAGRLSQIFRRVTSSMLSLAASTPTPQLVMSHDRLILTSLLKDKAVQIVQLLSECHWNSWCIVTMKRFQDLCGGPFEASAVLSHLSAQGKARCLSLPNKGELVEGVKVSISASSVPSVSSLDHDVLHLTWTRERLQQQLDVIDRRCETLRKSALACLNSENKKVALRHARELKLANESREKCATFLNRVVEVLDFIANAELTKKVSEAIQIGAQAIKENRISVEEVQDSLQEIEESIDTLKQLENVIESTPLHSVTEDEENIEEEFKKLELEIGCGNHHEPMLKTEINRAVETDTSKSAEALIDSLSNLKLVDDGQARIQAVQSTSVTVRNNKTKSLEFATG</sequence>
<dbReference type="GO" id="GO:0009898">
    <property type="term" value="C:cytoplasmic side of plasma membrane"/>
    <property type="evidence" value="ECO:0007669"/>
    <property type="project" value="TreeGrafter"/>
</dbReference>